<proteinExistence type="predicted"/>
<evidence type="ECO:0000313" key="1">
    <source>
        <dbReference type="Proteomes" id="UP000095287"/>
    </source>
</evidence>
<protein>
    <submittedName>
        <fullName evidence="2">COesterase domain-containing protein</fullName>
    </submittedName>
</protein>
<dbReference type="WBParaSite" id="L893_g7000.t1">
    <property type="protein sequence ID" value="L893_g7000.t1"/>
    <property type="gene ID" value="L893_g7000"/>
</dbReference>
<name>A0A1I8ALN6_9BILA</name>
<dbReference type="AlphaFoldDB" id="A0A1I8ALN6"/>
<organism evidence="1 2">
    <name type="scientific">Steinernema glaseri</name>
    <dbReference type="NCBI Taxonomy" id="37863"/>
    <lineage>
        <taxon>Eukaryota</taxon>
        <taxon>Metazoa</taxon>
        <taxon>Ecdysozoa</taxon>
        <taxon>Nematoda</taxon>
        <taxon>Chromadorea</taxon>
        <taxon>Rhabditida</taxon>
        <taxon>Tylenchina</taxon>
        <taxon>Panagrolaimomorpha</taxon>
        <taxon>Strongyloidoidea</taxon>
        <taxon>Steinernematidae</taxon>
        <taxon>Steinernema</taxon>
    </lineage>
</organism>
<evidence type="ECO:0000313" key="2">
    <source>
        <dbReference type="WBParaSite" id="L893_g7000.t1"/>
    </source>
</evidence>
<dbReference type="Proteomes" id="UP000095287">
    <property type="component" value="Unplaced"/>
</dbReference>
<keyword evidence="1" id="KW-1185">Reference proteome</keyword>
<accession>A0A1I8ALN6</accession>
<sequence length="111" mass="12412">MPLLVELWSYLCSQAGPGDKYVDKMSASDSILEKMVMFTSKGVSGIQSFPSQRRRQQRCPKDSVSIGYLTKESSDWVPVFGKSRLRNILAKQRFLPKDSLTGLLLSLSTPP</sequence>
<reference evidence="2" key="1">
    <citation type="submission" date="2016-11" db="UniProtKB">
        <authorList>
            <consortium name="WormBaseParasite"/>
        </authorList>
    </citation>
    <scope>IDENTIFICATION</scope>
</reference>